<dbReference type="Gene3D" id="1.10.150.50">
    <property type="entry name" value="Transcription Factor, Ets-1"/>
    <property type="match status" value="1"/>
</dbReference>
<protein>
    <submittedName>
        <fullName evidence="1">Kinase suppressor of Ras 1</fullName>
    </submittedName>
</protein>
<evidence type="ECO:0000313" key="2">
    <source>
        <dbReference type="Proteomes" id="UP000018936"/>
    </source>
</evidence>
<keyword evidence="1" id="KW-0418">Kinase</keyword>
<feature type="non-terminal residue" evidence="1">
    <location>
        <position position="1"/>
    </location>
</feature>
<organism evidence="1 2">
    <name type="scientific">Ophiophagus hannah</name>
    <name type="common">King cobra</name>
    <name type="synonym">Naja hannah</name>
    <dbReference type="NCBI Taxonomy" id="8665"/>
    <lineage>
        <taxon>Eukaryota</taxon>
        <taxon>Metazoa</taxon>
        <taxon>Chordata</taxon>
        <taxon>Craniata</taxon>
        <taxon>Vertebrata</taxon>
        <taxon>Euteleostomi</taxon>
        <taxon>Lepidosauria</taxon>
        <taxon>Squamata</taxon>
        <taxon>Bifurcata</taxon>
        <taxon>Unidentata</taxon>
        <taxon>Episquamata</taxon>
        <taxon>Toxicofera</taxon>
        <taxon>Serpentes</taxon>
        <taxon>Colubroidea</taxon>
        <taxon>Elapidae</taxon>
        <taxon>Elapinae</taxon>
        <taxon>Ophiophagus</taxon>
    </lineage>
</organism>
<evidence type="ECO:0000313" key="1">
    <source>
        <dbReference type="EMBL" id="ETE61387.1"/>
    </source>
</evidence>
<dbReference type="EMBL" id="AZIM01003948">
    <property type="protein sequence ID" value="ETE61387.1"/>
    <property type="molecule type" value="Genomic_DNA"/>
</dbReference>
<proteinExistence type="predicted"/>
<reference evidence="1 2" key="1">
    <citation type="journal article" date="2013" name="Proc. Natl. Acad. Sci. U.S.A.">
        <title>The king cobra genome reveals dynamic gene evolution and adaptation in the snake venom system.</title>
        <authorList>
            <person name="Vonk F.J."/>
            <person name="Casewell N.R."/>
            <person name="Henkel C.V."/>
            <person name="Heimberg A.M."/>
            <person name="Jansen H.J."/>
            <person name="McCleary R.J."/>
            <person name="Kerkkamp H.M."/>
            <person name="Vos R.A."/>
            <person name="Guerreiro I."/>
            <person name="Calvete J.J."/>
            <person name="Wuster W."/>
            <person name="Woods A.E."/>
            <person name="Logan J.M."/>
            <person name="Harrison R.A."/>
            <person name="Castoe T.A."/>
            <person name="de Koning A.P."/>
            <person name="Pollock D.D."/>
            <person name="Yandell M."/>
            <person name="Calderon D."/>
            <person name="Renjifo C."/>
            <person name="Currier R.B."/>
            <person name="Salgado D."/>
            <person name="Pla D."/>
            <person name="Sanz L."/>
            <person name="Hyder A.S."/>
            <person name="Ribeiro J.M."/>
            <person name="Arntzen J.W."/>
            <person name="van den Thillart G.E."/>
            <person name="Boetzer M."/>
            <person name="Pirovano W."/>
            <person name="Dirks R.P."/>
            <person name="Spaink H.P."/>
            <person name="Duboule D."/>
            <person name="McGlinn E."/>
            <person name="Kini R.M."/>
            <person name="Richardson M.K."/>
        </authorList>
    </citation>
    <scope>NUCLEOTIDE SEQUENCE</scope>
    <source>
        <tissue evidence="1">Blood</tissue>
    </source>
</reference>
<gene>
    <name evidence="1" type="primary">KSR1</name>
    <name evidence="1" type="ORF">L345_12863</name>
</gene>
<dbReference type="AlphaFoldDB" id="V8NIK7"/>
<dbReference type="Proteomes" id="UP000018936">
    <property type="component" value="Unassembled WGS sequence"/>
</dbReference>
<accession>V8NIK7</accession>
<keyword evidence="1" id="KW-0808">Transferase</keyword>
<dbReference type="GO" id="GO:0016301">
    <property type="term" value="F:kinase activity"/>
    <property type="evidence" value="ECO:0007669"/>
    <property type="project" value="UniProtKB-KW"/>
</dbReference>
<comment type="caution">
    <text evidence="1">The sequence shown here is derived from an EMBL/GenBank/DDBJ whole genome shotgun (WGS) entry which is preliminary data.</text>
</comment>
<dbReference type="InterPro" id="IPR013761">
    <property type="entry name" value="SAM/pointed_sf"/>
</dbReference>
<name>V8NIK7_OPHHA</name>
<sequence>VKLVRYIGIQLQCKLSVPLNDRTVELNSYPRLSDWLYLVNLRKDVIQPVDYNLKYLLTPQIPERLANDWLSDPLVRGRDCRLNNGVFMELGHWKSSCKQEGHSARYAAECEGPPLPGCCGS</sequence>
<dbReference type="OrthoDB" id="774951at2759"/>
<keyword evidence="2" id="KW-1185">Reference proteome</keyword>